<accession>A0A5S5CY94</accession>
<organism evidence="1 2">
    <name type="scientific">Sphingobacterium allocomposti</name>
    <dbReference type="NCBI Taxonomy" id="415956"/>
    <lineage>
        <taxon>Bacteria</taxon>
        <taxon>Pseudomonadati</taxon>
        <taxon>Bacteroidota</taxon>
        <taxon>Sphingobacteriia</taxon>
        <taxon>Sphingobacteriales</taxon>
        <taxon>Sphingobacteriaceae</taxon>
        <taxon>Sphingobacterium</taxon>
    </lineage>
</organism>
<reference evidence="1 2" key="1">
    <citation type="submission" date="2019-07" db="EMBL/GenBank/DDBJ databases">
        <title>Genomic Encyclopedia of Archaeal and Bacterial Type Strains, Phase II (KMG-II): from individual species to whole genera.</title>
        <authorList>
            <person name="Goeker M."/>
        </authorList>
    </citation>
    <scope>NUCLEOTIDE SEQUENCE [LARGE SCALE GENOMIC DNA]</scope>
    <source>
        <strain evidence="1 2">DSM 18850</strain>
    </source>
</reference>
<evidence type="ECO:0000313" key="1">
    <source>
        <dbReference type="EMBL" id="TYP87329.1"/>
    </source>
</evidence>
<keyword evidence="2" id="KW-1185">Reference proteome</keyword>
<comment type="caution">
    <text evidence="1">The sequence shown here is derived from an EMBL/GenBank/DDBJ whole genome shotgun (WGS) entry which is preliminary data.</text>
</comment>
<protein>
    <submittedName>
        <fullName evidence="1">Uncharacterized protein</fullName>
    </submittedName>
</protein>
<sequence>MKIINFLLIWLVWAAPLEIKAQQADSLISTDDVQFSDGAVADSAPSQEVLELTDDLVFTDGADSTVGETAASDESVTEVEAAAG</sequence>
<dbReference type="AlphaFoldDB" id="A0A5S5CY94"/>
<feature type="non-terminal residue" evidence="1">
    <location>
        <position position="84"/>
    </location>
</feature>
<dbReference type="Proteomes" id="UP000325105">
    <property type="component" value="Unassembled WGS sequence"/>
</dbReference>
<name>A0A5S5CY94_9SPHI</name>
<gene>
    <name evidence="1" type="ORF">BC792_13814</name>
</gene>
<dbReference type="EMBL" id="VNHX01000038">
    <property type="protein sequence ID" value="TYP87329.1"/>
    <property type="molecule type" value="Genomic_DNA"/>
</dbReference>
<evidence type="ECO:0000313" key="2">
    <source>
        <dbReference type="Proteomes" id="UP000325105"/>
    </source>
</evidence>
<proteinExistence type="predicted"/>
<dbReference type="RefSeq" id="WP_148910390.1">
    <property type="nucleotide sequence ID" value="NZ_VNHX01000038.1"/>
</dbReference>